<protein>
    <submittedName>
        <fullName evidence="5">FCD domain-containing protein</fullName>
    </submittedName>
</protein>
<proteinExistence type="predicted"/>
<dbReference type="GO" id="GO:0003677">
    <property type="term" value="F:DNA binding"/>
    <property type="evidence" value="ECO:0007669"/>
    <property type="project" value="UniProtKB-KW"/>
</dbReference>
<evidence type="ECO:0000313" key="5">
    <source>
        <dbReference type="EMBL" id="HJA03939.1"/>
    </source>
</evidence>
<dbReference type="AlphaFoldDB" id="A0A9D2H4X2"/>
<dbReference type="PRINTS" id="PR00035">
    <property type="entry name" value="HTHGNTR"/>
</dbReference>
<reference evidence="5" key="1">
    <citation type="journal article" date="2021" name="PeerJ">
        <title>Extensive microbial diversity within the chicken gut microbiome revealed by metagenomics and culture.</title>
        <authorList>
            <person name="Gilroy R."/>
            <person name="Ravi A."/>
            <person name="Getino M."/>
            <person name="Pursley I."/>
            <person name="Horton D.L."/>
            <person name="Alikhan N.F."/>
            <person name="Baker D."/>
            <person name="Gharbi K."/>
            <person name="Hall N."/>
            <person name="Watson M."/>
            <person name="Adriaenssens E.M."/>
            <person name="Foster-Nyarko E."/>
            <person name="Jarju S."/>
            <person name="Secka A."/>
            <person name="Antonio M."/>
            <person name="Oren A."/>
            <person name="Chaudhuri R.R."/>
            <person name="La Ragione R."/>
            <person name="Hildebrand F."/>
            <person name="Pallen M.J."/>
        </authorList>
    </citation>
    <scope>NUCLEOTIDE SEQUENCE</scope>
    <source>
        <strain evidence="5">ChiHjej8B7-3636</strain>
    </source>
</reference>
<dbReference type="InterPro" id="IPR011711">
    <property type="entry name" value="GntR_C"/>
</dbReference>
<dbReference type="Gene3D" id="1.20.120.530">
    <property type="entry name" value="GntR ligand-binding domain-like"/>
    <property type="match status" value="1"/>
</dbReference>
<dbReference type="PANTHER" id="PTHR43537:SF47">
    <property type="entry name" value="REGULATORY PROTEIN GNTR HTH"/>
    <property type="match status" value="1"/>
</dbReference>
<dbReference type="EMBL" id="DXAM01000050">
    <property type="protein sequence ID" value="HJA03939.1"/>
    <property type="molecule type" value="Genomic_DNA"/>
</dbReference>
<dbReference type="PANTHER" id="PTHR43537">
    <property type="entry name" value="TRANSCRIPTIONAL REGULATOR, GNTR FAMILY"/>
    <property type="match status" value="1"/>
</dbReference>
<evidence type="ECO:0000313" key="6">
    <source>
        <dbReference type="Proteomes" id="UP000824220"/>
    </source>
</evidence>
<feature type="domain" description="HTH gntR-type" evidence="4">
    <location>
        <begin position="7"/>
        <end position="75"/>
    </location>
</feature>
<accession>A0A9D2H4X2</accession>
<evidence type="ECO:0000256" key="1">
    <source>
        <dbReference type="ARBA" id="ARBA00023015"/>
    </source>
</evidence>
<dbReference type="Pfam" id="PF07729">
    <property type="entry name" value="FCD"/>
    <property type="match status" value="1"/>
</dbReference>
<keyword evidence="3" id="KW-0804">Transcription</keyword>
<dbReference type="GO" id="GO:0003700">
    <property type="term" value="F:DNA-binding transcription factor activity"/>
    <property type="evidence" value="ECO:0007669"/>
    <property type="project" value="InterPro"/>
</dbReference>
<dbReference type="InterPro" id="IPR008920">
    <property type="entry name" value="TF_FadR/GntR_C"/>
</dbReference>
<organism evidence="5 6">
    <name type="scientific">Candidatus Microbacterium stercoravium</name>
    <dbReference type="NCBI Taxonomy" id="2838697"/>
    <lineage>
        <taxon>Bacteria</taxon>
        <taxon>Bacillati</taxon>
        <taxon>Actinomycetota</taxon>
        <taxon>Actinomycetes</taxon>
        <taxon>Micrococcales</taxon>
        <taxon>Microbacteriaceae</taxon>
        <taxon>Microbacterium</taxon>
    </lineage>
</organism>
<keyword evidence="2" id="KW-0238">DNA-binding</keyword>
<dbReference type="CDD" id="cd07377">
    <property type="entry name" value="WHTH_GntR"/>
    <property type="match status" value="1"/>
</dbReference>
<dbReference type="SUPFAM" id="SSF48008">
    <property type="entry name" value="GntR ligand-binding domain-like"/>
    <property type="match status" value="1"/>
</dbReference>
<keyword evidence="1" id="KW-0805">Transcription regulation</keyword>
<dbReference type="Pfam" id="PF00392">
    <property type="entry name" value="GntR"/>
    <property type="match status" value="1"/>
</dbReference>
<evidence type="ECO:0000256" key="3">
    <source>
        <dbReference type="ARBA" id="ARBA00023163"/>
    </source>
</evidence>
<dbReference type="InterPro" id="IPR036390">
    <property type="entry name" value="WH_DNA-bd_sf"/>
</dbReference>
<dbReference type="Proteomes" id="UP000824220">
    <property type="component" value="Unassembled WGS sequence"/>
</dbReference>
<evidence type="ECO:0000259" key="4">
    <source>
        <dbReference type="PROSITE" id="PS50949"/>
    </source>
</evidence>
<dbReference type="SUPFAM" id="SSF46785">
    <property type="entry name" value="Winged helix' DNA-binding domain"/>
    <property type="match status" value="1"/>
</dbReference>
<dbReference type="SMART" id="SM00895">
    <property type="entry name" value="FCD"/>
    <property type="match status" value="1"/>
</dbReference>
<dbReference type="InterPro" id="IPR036388">
    <property type="entry name" value="WH-like_DNA-bd_sf"/>
</dbReference>
<reference evidence="5" key="2">
    <citation type="submission" date="2021-04" db="EMBL/GenBank/DDBJ databases">
        <authorList>
            <person name="Gilroy R."/>
        </authorList>
    </citation>
    <scope>NUCLEOTIDE SEQUENCE</scope>
    <source>
        <strain evidence="5">ChiHjej8B7-3636</strain>
    </source>
</reference>
<comment type="caution">
    <text evidence="5">The sequence shown here is derived from an EMBL/GenBank/DDBJ whole genome shotgun (WGS) entry which is preliminary data.</text>
</comment>
<dbReference type="Gene3D" id="1.10.10.10">
    <property type="entry name" value="Winged helix-like DNA-binding domain superfamily/Winged helix DNA-binding domain"/>
    <property type="match status" value="1"/>
</dbReference>
<name>A0A9D2H4X2_9MICO</name>
<dbReference type="SMART" id="SM00345">
    <property type="entry name" value="HTH_GNTR"/>
    <property type="match status" value="1"/>
</dbReference>
<dbReference type="InterPro" id="IPR000524">
    <property type="entry name" value="Tscrpt_reg_HTH_GntR"/>
</dbReference>
<gene>
    <name evidence="5" type="ORF">H9800_03675</name>
</gene>
<sequence length="220" mass="23835">MAQVTRTPLAEQAADLLLARIRAGEWPLGAKIPGENTLGPQLGVGRSTVREAIRRLAGQGVLATRQGSGVFVAALDIVEDWSTSLQRADIDSVIEARIAIEVEAAALAAERRSPADLRAIMRAADERAAQCNRIEAYVDADIAFHRAIIAGAHNSILLDLFDSFTPRSRQAMIDLLRLSGEFATDADQRTHLDIVGAIADRDGRKAAILAREHLLTLKMR</sequence>
<evidence type="ECO:0000256" key="2">
    <source>
        <dbReference type="ARBA" id="ARBA00023125"/>
    </source>
</evidence>
<dbReference type="PROSITE" id="PS50949">
    <property type="entry name" value="HTH_GNTR"/>
    <property type="match status" value="1"/>
</dbReference>